<dbReference type="Gene3D" id="3.30.420.10">
    <property type="entry name" value="Ribonuclease H-like superfamily/Ribonuclease H"/>
    <property type="match status" value="1"/>
</dbReference>
<accession>A0A4Z0GHY2</accession>
<dbReference type="Proteomes" id="UP000298347">
    <property type="component" value="Unassembled WGS sequence"/>
</dbReference>
<proteinExistence type="predicted"/>
<evidence type="ECO:0000313" key="2">
    <source>
        <dbReference type="EMBL" id="TGA96342.1"/>
    </source>
</evidence>
<gene>
    <name evidence="2" type="ORF">E4665_15875</name>
</gene>
<dbReference type="GO" id="GO:0003676">
    <property type="term" value="F:nucleic acid binding"/>
    <property type="evidence" value="ECO:0007669"/>
    <property type="project" value="InterPro"/>
</dbReference>
<evidence type="ECO:0000313" key="3">
    <source>
        <dbReference type="Proteomes" id="UP000298347"/>
    </source>
</evidence>
<dbReference type="InterPro" id="IPR002156">
    <property type="entry name" value="RNaseH_domain"/>
</dbReference>
<dbReference type="SUPFAM" id="SSF53098">
    <property type="entry name" value="Ribonuclease H-like"/>
    <property type="match status" value="1"/>
</dbReference>
<dbReference type="AlphaFoldDB" id="A0A4Z0GHY2"/>
<protein>
    <recommendedName>
        <fullName evidence="1">RNase H type-1 domain-containing protein</fullName>
    </recommendedName>
</protein>
<evidence type="ECO:0000259" key="1">
    <source>
        <dbReference type="Pfam" id="PF00075"/>
    </source>
</evidence>
<sequence>MKNNKEKKYAFISEDRSLTGIYEGKENLPDQPNNPCKIIKIFDQDEGESFLNHAQGLLELGYTFPEMTKFLDVRAKGNDKKNPIYYVVFSKRYSGVFSKAEIKLIPEDEPIALKKKFYLLKSAINYFEENESLYQYGPFYVVNSVRISGIFTDIDKIHSFIANNHDGAVIKECDNLTMAEAQLKNHQEKSPNPSTFIVVIAQHYSGIFNTEERKVIPKGESIYYEKRFESPDEAIRDFDKNEPIYRDKAYYVIQSNQISGIFTETKLVEPFIKHGIDVKIEKHKTLKEAQQHFQQLKANEQAVIAYVDGSYCTTTMLSGYAYLLITHQRIIFENKGASFCDNDMRHLNGELEAVMNCILKAIELGFKKIIIRYDAAVIFAWSNKESRHKQSSSSRMLSKRYFEFITRARAYIEIEFEKITAHNHRYYNDRVDFLAKQAAGNRQLDIFFKNRNAYFS</sequence>
<feature type="domain" description="RNase H type-1" evidence="1">
    <location>
        <begin position="301"/>
        <end position="439"/>
    </location>
</feature>
<dbReference type="GO" id="GO:0004523">
    <property type="term" value="F:RNA-DNA hybrid ribonuclease activity"/>
    <property type="evidence" value="ECO:0007669"/>
    <property type="project" value="InterPro"/>
</dbReference>
<comment type="caution">
    <text evidence="2">The sequence shown here is derived from an EMBL/GenBank/DDBJ whole genome shotgun (WGS) entry which is preliminary data.</text>
</comment>
<name>A0A4Z0GHY2_9BACL</name>
<dbReference type="EMBL" id="SRJD01000026">
    <property type="protein sequence ID" value="TGA96342.1"/>
    <property type="molecule type" value="Genomic_DNA"/>
</dbReference>
<keyword evidence="3" id="KW-1185">Reference proteome</keyword>
<dbReference type="Pfam" id="PF00075">
    <property type="entry name" value="RNase_H"/>
    <property type="match status" value="1"/>
</dbReference>
<dbReference type="OrthoDB" id="9811552at2"/>
<reference evidence="2 3" key="1">
    <citation type="journal article" date="2015" name="Int. J. Syst. Evol. Microbiol.">
        <title>Sporolactobacillus shoreae sp. nov. and Sporolactobacillus spathodeae sp. nov., two spore-forming lactic acid bacteria isolated from tree barks in Thailand.</title>
        <authorList>
            <person name="Thamacharoensuk T."/>
            <person name="Kitahara M."/>
            <person name="Ohkuma M."/>
            <person name="Thongchul N."/>
            <person name="Tanasupawat S."/>
        </authorList>
    </citation>
    <scope>NUCLEOTIDE SEQUENCE [LARGE SCALE GENOMIC DNA]</scope>
    <source>
        <strain evidence="2 3">BK92</strain>
    </source>
</reference>
<dbReference type="RefSeq" id="WP_135349781.1">
    <property type="nucleotide sequence ID" value="NZ_SRJD01000026.1"/>
</dbReference>
<dbReference type="InterPro" id="IPR036397">
    <property type="entry name" value="RNaseH_sf"/>
</dbReference>
<organism evidence="2 3">
    <name type="scientific">Sporolactobacillus shoreae</name>
    <dbReference type="NCBI Taxonomy" id="1465501"/>
    <lineage>
        <taxon>Bacteria</taxon>
        <taxon>Bacillati</taxon>
        <taxon>Bacillota</taxon>
        <taxon>Bacilli</taxon>
        <taxon>Bacillales</taxon>
        <taxon>Sporolactobacillaceae</taxon>
        <taxon>Sporolactobacillus</taxon>
    </lineage>
</organism>
<dbReference type="InterPro" id="IPR012337">
    <property type="entry name" value="RNaseH-like_sf"/>
</dbReference>